<sequence>MEENKQDLLLLQAQQAVDERAWSQALALYEELYQLEQNLAVNQQLVNLAVRLEQFQLAQQYLLDYVEKYLSTSDDVDNVILIFTKNQNYIICHEVINKITGPTLYQHAQQELALKEDEARLILQATFKARMREFKYLGIHDFAAQYHSYQTGLQLPLREHIAIAKTLLLDEDVSDLVRITILASFMALKIKEDVSFLWLDNEIYTRKFSDLVPPLATETAFIIQDTLYDELGDTDPVTLAGLEQNIILRIKAAFPFVEQVITDPVTWTKYQIARFRGEELPDLNENDIRWLLKFDALFAKIGN</sequence>
<dbReference type="RefSeq" id="WP_230096425.1">
    <property type="nucleotide sequence ID" value="NZ_CAKKNS010000002.1"/>
</dbReference>
<keyword evidence="2" id="KW-1185">Reference proteome</keyword>
<organism evidence="1 2">
    <name type="scientific">Periweissella fabaria</name>
    <dbReference type="NCBI Taxonomy" id="546157"/>
    <lineage>
        <taxon>Bacteria</taxon>
        <taxon>Bacillati</taxon>
        <taxon>Bacillota</taxon>
        <taxon>Bacilli</taxon>
        <taxon>Lactobacillales</taxon>
        <taxon>Lactobacillaceae</taxon>
        <taxon>Periweissella</taxon>
    </lineage>
</organism>
<reference evidence="1 2" key="1">
    <citation type="submission" date="2021-11" db="EMBL/GenBank/DDBJ databases">
        <authorList>
            <person name="Depoorter E."/>
        </authorList>
    </citation>
    <scope>NUCLEOTIDE SEQUENCE [LARGE SCALE GENOMIC DNA]</scope>
    <source>
        <strain evidence="1 2">LMG 24289</strain>
    </source>
</reference>
<proteinExistence type="predicted"/>
<name>A0ABN8BH77_9LACO</name>
<comment type="caution">
    <text evidence="1">The sequence shown here is derived from an EMBL/GenBank/DDBJ whole genome shotgun (WGS) entry which is preliminary data.</text>
</comment>
<accession>A0ABN8BH77</accession>
<protein>
    <submittedName>
        <fullName evidence="1">Uncharacterized protein</fullName>
    </submittedName>
</protein>
<evidence type="ECO:0000313" key="1">
    <source>
        <dbReference type="EMBL" id="CAH0416358.1"/>
    </source>
</evidence>
<gene>
    <name evidence="1" type="ORF">WFA24289_00662</name>
</gene>
<dbReference type="Proteomes" id="UP000789707">
    <property type="component" value="Unassembled WGS sequence"/>
</dbReference>
<evidence type="ECO:0000313" key="2">
    <source>
        <dbReference type="Proteomes" id="UP000789707"/>
    </source>
</evidence>
<dbReference type="EMBL" id="CAKKNS010000002">
    <property type="protein sequence ID" value="CAH0416358.1"/>
    <property type="molecule type" value="Genomic_DNA"/>
</dbReference>